<evidence type="ECO:0000256" key="1">
    <source>
        <dbReference type="SAM" id="MobiDB-lite"/>
    </source>
</evidence>
<feature type="transmembrane region" description="Helical" evidence="2">
    <location>
        <begin position="361"/>
        <end position="380"/>
    </location>
</feature>
<feature type="domain" description="Acyltransferase 3" evidence="3">
    <location>
        <begin position="45"/>
        <end position="403"/>
    </location>
</feature>
<gene>
    <name evidence="4" type="ORF">FHQ09_12615</name>
</gene>
<feature type="transmembrane region" description="Helical" evidence="2">
    <location>
        <begin position="200"/>
        <end position="217"/>
    </location>
</feature>
<accession>A0A5C4X039</accession>
<reference evidence="4 5" key="1">
    <citation type="submission" date="2019-06" db="EMBL/GenBank/DDBJ databases">
        <authorList>
            <person name="Mardanova A.M."/>
            <person name="Pudova D.S."/>
            <person name="Shagimardanova E.I."/>
            <person name="Gogoleva N.E."/>
            <person name="Lutfullin M.T."/>
            <person name="Hadieva G.F."/>
            <person name="Sharipova M.R."/>
        </authorList>
    </citation>
    <scope>NUCLEOTIDE SEQUENCE [LARGE SCALE GENOMIC DNA]</scope>
    <source>
        <strain evidence="4 5">MG-1</strain>
    </source>
</reference>
<evidence type="ECO:0000313" key="5">
    <source>
        <dbReference type="Proteomes" id="UP000314223"/>
    </source>
</evidence>
<feature type="transmembrane region" description="Helical" evidence="2">
    <location>
        <begin position="501"/>
        <end position="520"/>
    </location>
</feature>
<feature type="transmembrane region" description="Helical" evidence="2">
    <location>
        <begin position="49"/>
        <end position="70"/>
    </location>
</feature>
<dbReference type="InterPro" id="IPR002656">
    <property type="entry name" value="Acyl_transf_3_dom"/>
</dbReference>
<feature type="transmembrane region" description="Helical" evidence="2">
    <location>
        <begin position="90"/>
        <end position="113"/>
    </location>
</feature>
<organism evidence="4 5">
    <name type="scientific">Brevibacterium sediminis</name>
    <dbReference type="NCBI Taxonomy" id="1857024"/>
    <lineage>
        <taxon>Bacteria</taxon>
        <taxon>Bacillati</taxon>
        <taxon>Actinomycetota</taxon>
        <taxon>Actinomycetes</taxon>
        <taxon>Micrococcales</taxon>
        <taxon>Brevibacteriaceae</taxon>
        <taxon>Brevibacterium</taxon>
    </lineage>
</organism>
<sequence length="526" mass="55534">MTLMLNDPAPPAGTEVGRTPESAVAPPAEPRTREPRTAAAPHRDQAIDLIRFGCLVVVVILHSMMSAAVLGPDGRVAPTVALSTTAGFAAASWFFQVMPLFFIIGGYAGITGWRRTRARGGIWTDYLRARLRRLAVPTAVLVVIAGIGLSAAADMGVSSELIAEASRRIGQPLWFLAVYLGLSSLVPVAVHFHERAPRRSLAVLAGVVIAVDVLSGTTRIAGLGYLNFVVVWPLIQQLGFFFADASDRPISRPAVWTALAAALGLLGGLVAAGVYSPNMLVNLNPPTGALVLLGVAQLCVLHLFHARLNQVLNVDQLSAESTMVPGEAPAALAEAAPSSRILTAQFWARVIAWGNSYGMQVYLWHMSVVIVLIGALGWLAQTVVGFPTRILLDLPTGTVAEFILPEIESGWWWATRLPWLLAVMGLSALVAMAAERIPFPSEQRLAAVGRSLSALVRAVLPQGFPVQAFSSRARAIVAVGAATMGIAIALLVGIAPMIWTVVAAGLLMGSLILSAGLTPLRQPAGR</sequence>
<dbReference type="Proteomes" id="UP000314223">
    <property type="component" value="Unassembled WGS sequence"/>
</dbReference>
<feature type="transmembrane region" description="Helical" evidence="2">
    <location>
        <begin position="134"/>
        <end position="153"/>
    </location>
</feature>
<keyword evidence="2" id="KW-1133">Transmembrane helix</keyword>
<evidence type="ECO:0000256" key="2">
    <source>
        <dbReference type="SAM" id="Phobius"/>
    </source>
</evidence>
<evidence type="ECO:0000313" key="4">
    <source>
        <dbReference type="EMBL" id="TNM54104.1"/>
    </source>
</evidence>
<dbReference type="EMBL" id="VDMQ01000007">
    <property type="protein sequence ID" value="TNM54104.1"/>
    <property type="molecule type" value="Genomic_DNA"/>
</dbReference>
<feature type="transmembrane region" description="Helical" evidence="2">
    <location>
        <begin position="475"/>
        <end position="495"/>
    </location>
</feature>
<protein>
    <submittedName>
        <fullName evidence="4">Acyltransferase</fullName>
    </submittedName>
</protein>
<feature type="transmembrane region" description="Helical" evidence="2">
    <location>
        <begin position="417"/>
        <end position="434"/>
    </location>
</feature>
<dbReference type="RefSeq" id="WP_139469096.1">
    <property type="nucleotide sequence ID" value="NZ_VDMQ01000007.1"/>
</dbReference>
<dbReference type="Pfam" id="PF01757">
    <property type="entry name" value="Acyl_transf_3"/>
    <property type="match status" value="1"/>
</dbReference>
<feature type="region of interest" description="Disordered" evidence="1">
    <location>
        <begin position="1"/>
        <end position="40"/>
    </location>
</feature>
<keyword evidence="2" id="KW-0472">Membrane</keyword>
<keyword evidence="2" id="KW-0812">Transmembrane</keyword>
<evidence type="ECO:0000259" key="3">
    <source>
        <dbReference type="Pfam" id="PF01757"/>
    </source>
</evidence>
<dbReference type="GO" id="GO:0016747">
    <property type="term" value="F:acyltransferase activity, transferring groups other than amino-acyl groups"/>
    <property type="evidence" value="ECO:0007669"/>
    <property type="project" value="InterPro"/>
</dbReference>
<comment type="caution">
    <text evidence="4">The sequence shown here is derived from an EMBL/GenBank/DDBJ whole genome shotgun (WGS) entry which is preliminary data.</text>
</comment>
<feature type="transmembrane region" description="Helical" evidence="2">
    <location>
        <begin position="173"/>
        <end position="193"/>
    </location>
</feature>
<feature type="transmembrane region" description="Helical" evidence="2">
    <location>
        <begin position="223"/>
        <end position="243"/>
    </location>
</feature>
<proteinExistence type="predicted"/>
<dbReference type="AlphaFoldDB" id="A0A5C4X039"/>
<feature type="transmembrane region" description="Helical" evidence="2">
    <location>
        <begin position="255"/>
        <end position="275"/>
    </location>
</feature>
<feature type="transmembrane region" description="Helical" evidence="2">
    <location>
        <begin position="287"/>
        <end position="304"/>
    </location>
</feature>
<feature type="compositionally biased region" description="Basic and acidic residues" evidence="1">
    <location>
        <begin position="30"/>
        <end position="40"/>
    </location>
</feature>
<name>A0A5C4X039_9MICO</name>
<keyword evidence="4" id="KW-0808">Transferase</keyword>
<keyword evidence="4" id="KW-0012">Acyltransferase</keyword>